<feature type="transmembrane region" description="Helical" evidence="1">
    <location>
        <begin position="133"/>
        <end position="155"/>
    </location>
</feature>
<dbReference type="Proteomes" id="UP000544742">
    <property type="component" value="Unassembled WGS sequence"/>
</dbReference>
<sequence length="518" mass="55920">MYIIVNSILLKQALKFASEMNGDLMRISDQVTQIFGPMSSNIFSALIILVVGWIVALIVSSLIGKALRRTAMDEKIARVAVGEERARSIDSNRWITRIIYYVLLFFVIVAFFETLGLTLVAQPLNEMLTVVFAYIPKLFAALLIAIVAIVLAMVLKRVVLTVLRSANIDEDIGSKAGLERKEMPLSQTISEIVFYLVLLLFLPMVLNALSLGGLLEPLQVMMSKMLGFLPNLLAAAAILLVGWFLARIVQKILTGLLLAVGSERLSEKVGLSRVLGERGLAGLIGLIVYALILIPVLMAALQALDLVSVTQPLSNMLNQILAALPSAFGAILILAIAYVLGKIVAELVTNLLAAAGFDSILVWLGLGKEPAEGERKPSQVVGYLVLVAIMLFALIEAFRILNFALMADLIYEFIIFAGRVLVGLVILATGIYLANLAYDTVMASNTSQAKMLAQAARISVLIFSGAMALRHMGLANEIINLAFGLLLGAIAVAVALAFGLGGREIAAREIDKWLKSMK</sequence>
<feature type="transmembrane region" description="Helical" evidence="1">
    <location>
        <begin position="280"/>
        <end position="300"/>
    </location>
</feature>
<dbReference type="Gene3D" id="1.10.287.1260">
    <property type="match status" value="1"/>
</dbReference>
<gene>
    <name evidence="2" type="ORF">GX426_00715</name>
</gene>
<feature type="transmembrane region" description="Helical" evidence="1">
    <location>
        <begin position="42"/>
        <end position="63"/>
    </location>
</feature>
<dbReference type="InterPro" id="IPR008910">
    <property type="entry name" value="MSC_TM_helix"/>
</dbReference>
<protein>
    <submittedName>
        <fullName evidence="2">Mechanosensitive ion channel</fullName>
    </submittedName>
</protein>
<feature type="transmembrane region" description="Helical" evidence="1">
    <location>
        <begin position="381"/>
        <end position="401"/>
    </location>
</feature>
<feature type="transmembrane region" description="Helical" evidence="1">
    <location>
        <begin position="347"/>
        <end position="366"/>
    </location>
</feature>
<organism evidence="2 3">
    <name type="scientific">Methanothrix soehngenii</name>
    <name type="common">Methanosaeta concilii</name>
    <dbReference type="NCBI Taxonomy" id="2223"/>
    <lineage>
        <taxon>Archaea</taxon>
        <taxon>Methanobacteriati</taxon>
        <taxon>Methanobacteriota</taxon>
        <taxon>Stenosarchaea group</taxon>
        <taxon>Methanomicrobia</taxon>
        <taxon>Methanotrichales</taxon>
        <taxon>Methanotrichaceae</taxon>
        <taxon>Methanothrix</taxon>
    </lineage>
</organism>
<keyword evidence="1" id="KW-1133">Transmembrane helix</keyword>
<feature type="transmembrane region" description="Helical" evidence="1">
    <location>
        <begin position="232"/>
        <end position="259"/>
    </location>
</feature>
<accession>A0A7K4AF78</accession>
<feature type="transmembrane region" description="Helical" evidence="1">
    <location>
        <begin position="413"/>
        <end position="432"/>
    </location>
</feature>
<dbReference type="InterPro" id="IPR045275">
    <property type="entry name" value="MscS_archaea/bacteria_type"/>
</dbReference>
<keyword evidence="1" id="KW-0812">Transmembrane</keyword>
<dbReference type="AlphaFoldDB" id="A0A7K4AF78"/>
<dbReference type="GO" id="GO:0008381">
    <property type="term" value="F:mechanosensitive monoatomic ion channel activity"/>
    <property type="evidence" value="ECO:0007669"/>
    <property type="project" value="InterPro"/>
</dbReference>
<dbReference type="PANTHER" id="PTHR30221">
    <property type="entry name" value="SMALL-CONDUCTANCE MECHANOSENSITIVE CHANNEL"/>
    <property type="match status" value="1"/>
</dbReference>
<feature type="transmembrane region" description="Helical" evidence="1">
    <location>
        <begin position="320"/>
        <end position="340"/>
    </location>
</feature>
<feature type="transmembrane region" description="Helical" evidence="1">
    <location>
        <begin position="98"/>
        <end position="121"/>
    </location>
</feature>
<keyword evidence="1" id="KW-0472">Membrane</keyword>
<proteinExistence type="predicted"/>
<reference evidence="2 3" key="1">
    <citation type="journal article" date="2020" name="Biotechnol. Biofuels">
        <title>New insights from the biogas microbiome by comprehensive genome-resolved metagenomics of nearly 1600 species originating from multiple anaerobic digesters.</title>
        <authorList>
            <person name="Campanaro S."/>
            <person name="Treu L."/>
            <person name="Rodriguez-R L.M."/>
            <person name="Kovalovszki A."/>
            <person name="Ziels R.M."/>
            <person name="Maus I."/>
            <person name="Zhu X."/>
            <person name="Kougias P.G."/>
            <person name="Basile A."/>
            <person name="Luo G."/>
            <person name="Schluter A."/>
            <person name="Konstantinidis K.T."/>
            <person name="Angelidaki I."/>
        </authorList>
    </citation>
    <scope>NUCLEOTIDE SEQUENCE [LARGE SCALE GENOMIC DNA]</scope>
    <source>
        <strain evidence="2">AS27yjCOA_157</strain>
    </source>
</reference>
<evidence type="ECO:0000256" key="1">
    <source>
        <dbReference type="SAM" id="Phobius"/>
    </source>
</evidence>
<feature type="transmembrane region" description="Helical" evidence="1">
    <location>
        <begin position="192"/>
        <end position="212"/>
    </location>
</feature>
<name>A0A7K4AF78_METSH</name>
<evidence type="ECO:0000313" key="3">
    <source>
        <dbReference type="Proteomes" id="UP000544742"/>
    </source>
</evidence>
<comment type="caution">
    <text evidence="2">The sequence shown here is derived from an EMBL/GenBank/DDBJ whole genome shotgun (WGS) entry which is preliminary data.</text>
</comment>
<evidence type="ECO:0000313" key="2">
    <source>
        <dbReference type="EMBL" id="NLJ21619.1"/>
    </source>
</evidence>
<feature type="transmembrane region" description="Helical" evidence="1">
    <location>
        <begin position="481"/>
        <end position="500"/>
    </location>
</feature>
<dbReference type="NCBIfam" id="NF033912">
    <property type="entry name" value="msc"/>
    <property type="match status" value="1"/>
</dbReference>
<dbReference type="PANTHER" id="PTHR30221:SF1">
    <property type="entry name" value="SMALL-CONDUCTANCE MECHANOSENSITIVE CHANNEL"/>
    <property type="match status" value="1"/>
</dbReference>
<dbReference type="EMBL" id="JAAYUN010000012">
    <property type="protein sequence ID" value="NLJ21619.1"/>
    <property type="molecule type" value="Genomic_DNA"/>
</dbReference>
<dbReference type="Pfam" id="PF05552">
    <property type="entry name" value="MS_channel_1st_1"/>
    <property type="match status" value="4"/>
</dbReference>